<evidence type="ECO:0000256" key="3">
    <source>
        <dbReference type="SAM" id="SignalP"/>
    </source>
</evidence>
<evidence type="ECO:0000256" key="1">
    <source>
        <dbReference type="ARBA" id="ARBA00004613"/>
    </source>
</evidence>
<dbReference type="PRINTS" id="PR00007">
    <property type="entry name" value="COMPLEMNTC1Q"/>
</dbReference>
<dbReference type="Pfam" id="PF00386">
    <property type="entry name" value="C1q"/>
    <property type="match status" value="1"/>
</dbReference>
<evidence type="ECO:0000313" key="5">
    <source>
        <dbReference type="EMBL" id="CAC5396662.1"/>
    </source>
</evidence>
<sequence>MFDKVLFSIFIFCNFVLASDYEVTKLNGCCCEASRDLNDKTRDEFVAFTAITTNGNALTNDPIKYDNIVTIVGKAYSSTSGIFHAPTNGIYSISFSLMGYHTDVVWANLYYNGKQIVRLYTRGGNRHEVTSHTVYLKLVKGDEVWVQGTAGKKLWAVEPYNQFSGALIRSGDFTS</sequence>
<reference evidence="5 6" key="1">
    <citation type="submission" date="2020-06" db="EMBL/GenBank/DDBJ databases">
        <authorList>
            <person name="Li R."/>
            <person name="Bekaert M."/>
        </authorList>
    </citation>
    <scope>NUCLEOTIDE SEQUENCE [LARGE SCALE GENOMIC DNA]</scope>
    <source>
        <strain evidence="6">wild</strain>
    </source>
</reference>
<dbReference type="PANTHER" id="PTHR15427:SF33">
    <property type="entry name" value="COLLAGEN IV NC1 DOMAIN-CONTAINING PROTEIN"/>
    <property type="match status" value="1"/>
</dbReference>
<gene>
    <name evidence="5" type="ORF">MCOR_31187</name>
</gene>
<dbReference type="Proteomes" id="UP000507470">
    <property type="component" value="Unassembled WGS sequence"/>
</dbReference>
<dbReference type="PROSITE" id="PS50871">
    <property type="entry name" value="C1Q"/>
    <property type="match status" value="1"/>
</dbReference>
<evidence type="ECO:0000256" key="2">
    <source>
        <dbReference type="ARBA" id="ARBA00022525"/>
    </source>
</evidence>
<dbReference type="GO" id="GO:0005581">
    <property type="term" value="C:collagen trimer"/>
    <property type="evidence" value="ECO:0007669"/>
    <property type="project" value="UniProtKB-KW"/>
</dbReference>
<dbReference type="InterPro" id="IPR001073">
    <property type="entry name" value="C1q_dom"/>
</dbReference>
<evidence type="ECO:0000259" key="4">
    <source>
        <dbReference type="PROSITE" id="PS50871"/>
    </source>
</evidence>
<keyword evidence="2" id="KW-0964">Secreted</keyword>
<dbReference type="AlphaFoldDB" id="A0A6J8CNY5"/>
<organism evidence="5 6">
    <name type="scientific">Mytilus coruscus</name>
    <name type="common">Sea mussel</name>
    <dbReference type="NCBI Taxonomy" id="42192"/>
    <lineage>
        <taxon>Eukaryota</taxon>
        <taxon>Metazoa</taxon>
        <taxon>Spiralia</taxon>
        <taxon>Lophotrochozoa</taxon>
        <taxon>Mollusca</taxon>
        <taxon>Bivalvia</taxon>
        <taxon>Autobranchia</taxon>
        <taxon>Pteriomorphia</taxon>
        <taxon>Mytilida</taxon>
        <taxon>Mytiloidea</taxon>
        <taxon>Mytilidae</taxon>
        <taxon>Mytilinae</taxon>
        <taxon>Mytilus</taxon>
    </lineage>
</organism>
<dbReference type="OrthoDB" id="6154955at2759"/>
<dbReference type="SMART" id="SM00110">
    <property type="entry name" value="C1Q"/>
    <property type="match status" value="1"/>
</dbReference>
<dbReference type="InterPro" id="IPR050392">
    <property type="entry name" value="Collagen/C1q_domain"/>
</dbReference>
<name>A0A6J8CNY5_MYTCO</name>
<feature type="chain" id="PRO_5027001752" description="C1q domain-containing protein" evidence="3">
    <location>
        <begin position="19"/>
        <end position="175"/>
    </location>
</feature>
<keyword evidence="6" id="KW-1185">Reference proteome</keyword>
<feature type="signal peptide" evidence="3">
    <location>
        <begin position="1"/>
        <end position="18"/>
    </location>
</feature>
<comment type="subcellular location">
    <subcellularLocation>
        <location evidence="1">Secreted</location>
    </subcellularLocation>
</comment>
<accession>A0A6J8CNY5</accession>
<dbReference type="SUPFAM" id="SSF49842">
    <property type="entry name" value="TNF-like"/>
    <property type="match status" value="1"/>
</dbReference>
<dbReference type="EMBL" id="CACVKT020005631">
    <property type="protein sequence ID" value="CAC5396662.1"/>
    <property type="molecule type" value="Genomic_DNA"/>
</dbReference>
<protein>
    <recommendedName>
        <fullName evidence="4">C1q domain-containing protein</fullName>
    </recommendedName>
</protein>
<evidence type="ECO:0000313" key="6">
    <source>
        <dbReference type="Proteomes" id="UP000507470"/>
    </source>
</evidence>
<keyword evidence="3" id="KW-0732">Signal</keyword>
<feature type="domain" description="C1q" evidence="4">
    <location>
        <begin position="41"/>
        <end position="175"/>
    </location>
</feature>
<dbReference type="Gene3D" id="2.60.120.40">
    <property type="match status" value="1"/>
</dbReference>
<dbReference type="PANTHER" id="PTHR15427">
    <property type="entry name" value="EMILIN ELASTIN MICROFIBRIL INTERFACE-LOCATED PROTEIN ELASTIN MICROFIBRIL INTERFACER"/>
    <property type="match status" value="1"/>
</dbReference>
<proteinExistence type="predicted"/>
<dbReference type="InterPro" id="IPR008983">
    <property type="entry name" value="Tumour_necrosis_fac-like_dom"/>
</dbReference>